<protein>
    <submittedName>
        <fullName evidence="1">Uncharacterized protein</fullName>
    </submittedName>
</protein>
<name>A0AA35ZKL3_LACSI</name>
<evidence type="ECO:0000313" key="1">
    <source>
        <dbReference type="EMBL" id="CAI9294353.1"/>
    </source>
</evidence>
<gene>
    <name evidence="1" type="ORF">LSALG_LOCUS33339</name>
</gene>
<organism evidence="1 2">
    <name type="scientific">Lactuca saligna</name>
    <name type="common">Willowleaf lettuce</name>
    <dbReference type="NCBI Taxonomy" id="75948"/>
    <lineage>
        <taxon>Eukaryota</taxon>
        <taxon>Viridiplantae</taxon>
        <taxon>Streptophyta</taxon>
        <taxon>Embryophyta</taxon>
        <taxon>Tracheophyta</taxon>
        <taxon>Spermatophyta</taxon>
        <taxon>Magnoliopsida</taxon>
        <taxon>eudicotyledons</taxon>
        <taxon>Gunneridae</taxon>
        <taxon>Pentapetalae</taxon>
        <taxon>asterids</taxon>
        <taxon>campanulids</taxon>
        <taxon>Asterales</taxon>
        <taxon>Asteraceae</taxon>
        <taxon>Cichorioideae</taxon>
        <taxon>Cichorieae</taxon>
        <taxon>Lactucinae</taxon>
        <taxon>Lactuca</taxon>
    </lineage>
</organism>
<dbReference type="AlphaFoldDB" id="A0AA35ZKL3"/>
<dbReference type="Proteomes" id="UP001177003">
    <property type="component" value="Chromosome 7"/>
</dbReference>
<sequence length="98" mass="11219">MMNLNPSQNLILDLDSSRYNDPLKLMIECLWFSPIAQALTMAYTIPLVYLSKVYSCATYTQADGIITFEVTTNKTLINKARFCRMLWLDSSEDLVDPD</sequence>
<dbReference type="EMBL" id="OX465083">
    <property type="protein sequence ID" value="CAI9294353.1"/>
    <property type="molecule type" value="Genomic_DNA"/>
</dbReference>
<accession>A0AA35ZKL3</accession>
<evidence type="ECO:0000313" key="2">
    <source>
        <dbReference type="Proteomes" id="UP001177003"/>
    </source>
</evidence>
<reference evidence="1" key="1">
    <citation type="submission" date="2023-04" db="EMBL/GenBank/DDBJ databases">
        <authorList>
            <person name="Vijverberg K."/>
            <person name="Xiong W."/>
            <person name="Schranz E."/>
        </authorList>
    </citation>
    <scope>NUCLEOTIDE SEQUENCE</scope>
</reference>
<keyword evidence="2" id="KW-1185">Reference proteome</keyword>
<proteinExistence type="predicted"/>